<accession>A0A399ERI1</accession>
<comment type="caution">
    <text evidence="1">The sequence shown here is derived from an EMBL/GenBank/DDBJ whole genome shotgun (WGS) entry which is preliminary data.</text>
</comment>
<dbReference type="SUPFAM" id="SSF54285">
    <property type="entry name" value="MoaD/ThiS"/>
    <property type="match status" value="1"/>
</dbReference>
<gene>
    <name evidence="1" type="primary">moaE1</name>
    <name evidence="1" type="ORF">Mrose_02331</name>
</gene>
<dbReference type="SUPFAM" id="SSF54690">
    <property type="entry name" value="Molybdopterin synthase subunit MoaE"/>
    <property type="match status" value="1"/>
</dbReference>
<dbReference type="Gene3D" id="3.10.20.30">
    <property type="match status" value="1"/>
</dbReference>
<dbReference type="RefSeq" id="WP_119278467.1">
    <property type="nucleotide sequence ID" value="NZ_QWLA01000046.1"/>
</dbReference>
<dbReference type="CDD" id="cd00756">
    <property type="entry name" value="MoaE"/>
    <property type="match status" value="1"/>
</dbReference>
<dbReference type="Pfam" id="PF02597">
    <property type="entry name" value="ThiS"/>
    <property type="match status" value="1"/>
</dbReference>
<dbReference type="GO" id="GO:0030366">
    <property type="term" value="F:molybdopterin synthase activity"/>
    <property type="evidence" value="ECO:0007669"/>
    <property type="project" value="UniProtKB-EC"/>
</dbReference>
<dbReference type="PANTHER" id="PTHR23404">
    <property type="entry name" value="MOLYBDOPTERIN SYNTHASE RELATED"/>
    <property type="match status" value="1"/>
</dbReference>
<dbReference type="OrthoDB" id="9803224at2"/>
<name>A0A399ERI1_9DEIN</name>
<dbReference type="Gene3D" id="3.90.1170.40">
    <property type="entry name" value="Molybdopterin biosynthesis MoaE subunit"/>
    <property type="match status" value="1"/>
</dbReference>
<sequence length="231" mass="25789">MRVEVLFFALFREQAGTRKTTLELSEGATVRDAQRVLESRFPGLSLAQGLAAVNQEFRPPEHPLANGDELAFLPPVSGGSMADVQEARDSWGLTEAPLELQRWVDWASAPPYGAVVSFLGTTRSPNKGQEVAYLEYEAYGGMAERVMRRIIAEMRERWVLGRVALWHRTGRVGPAEASILIVVSSPHRLEGFEACRYAIERVKQILPVWKKEFSPDGSHWVEGFAPEGLKL</sequence>
<dbReference type="EMBL" id="QWLA01000046">
    <property type="protein sequence ID" value="RIH85172.1"/>
    <property type="molecule type" value="Genomic_DNA"/>
</dbReference>
<dbReference type="InterPro" id="IPR036563">
    <property type="entry name" value="MoaE_sf"/>
</dbReference>
<dbReference type="Pfam" id="PF02391">
    <property type="entry name" value="MoaE"/>
    <property type="match status" value="1"/>
</dbReference>
<keyword evidence="2" id="KW-1185">Reference proteome</keyword>
<dbReference type="Proteomes" id="UP000265341">
    <property type="component" value="Unassembled WGS sequence"/>
</dbReference>
<dbReference type="CDD" id="cd00754">
    <property type="entry name" value="Ubl_MoaD"/>
    <property type="match status" value="1"/>
</dbReference>
<protein>
    <submittedName>
        <fullName evidence="1">Molybdopterin synthase catalytic subunit 1</fullName>
        <ecNumber evidence="1">2.8.1.12</ecNumber>
    </submittedName>
</protein>
<organism evidence="1 2">
    <name type="scientific">Calidithermus roseus</name>
    <dbReference type="NCBI Taxonomy" id="1644118"/>
    <lineage>
        <taxon>Bacteria</taxon>
        <taxon>Thermotogati</taxon>
        <taxon>Deinococcota</taxon>
        <taxon>Deinococci</taxon>
        <taxon>Thermales</taxon>
        <taxon>Thermaceae</taxon>
        <taxon>Calidithermus</taxon>
    </lineage>
</organism>
<dbReference type="InterPro" id="IPR016155">
    <property type="entry name" value="Mopterin_synth/thiamin_S_b"/>
</dbReference>
<reference evidence="1 2" key="1">
    <citation type="submission" date="2018-08" db="EMBL/GenBank/DDBJ databases">
        <title>Meiothermus roseus NBRC 110900 genome sequencing project.</title>
        <authorList>
            <person name="Da Costa M.S."/>
            <person name="Albuquerque L."/>
            <person name="Raposo P."/>
            <person name="Froufe H.J.C."/>
            <person name="Barroso C.S."/>
            <person name="Egas C."/>
        </authorList>
    </citation>
    <scope>NUCLEOTIDE SEQUENCE [LARGE SCALE GENOMIC DNA]</scope>
    <source>
        <strain evidence="1 2">NBRC 110900</strain>
    </source>
</reference>
<proteinExistence type="predicted"/>
<keyword evidence="1" id="KW-0808">Transferase</keyword>
<evidence type="ECO:0000313" key="1">
    <source>
        <dbReference type="EMBL" id="RIH85172.1"/>
    </source>
</evidence>
<dbReference type="GO" id="GO:0006777">
    <property type="term" value="P:Mo-molybdopterin cofactor biosynthetic process"/>
    <property type="evidence" value="ECO:0007669"/>
    <property type="project" value="InterPro"/>
</dbReference>
<dbReference type="InterPro" id="IPR003448">
    <property type="entry name" value="Mopterin_biosynth_MoaE"/>
</dbReference>
<dbReference type="InterPro" id="IPR003749">
    <property type="entry name" value="ThiS/MoaD-like"/>
</dbReference>
<dbReference type="AlphaFoldDB" id="A0A399ERI1"/>
<evidence type="ECO:0000313" key="2">
    <source>
        <dbReference type="Proteomes" id="UP000265341"/>
    </source>
</evidence>
<dbReference type="NCBIfam" id="TIGR01682">
    <property type="entry name" value="moaD"/>
    <property type="match status" value="1"/>
</dbReference>
<dbReference type="EC" id="2.8.1.12" evidence="1"/>
<dbReference type="InterPro" id="IPR012675">
    <property type="entry name" value="Beta-grasp_dom_sf"/>
</dbReference>